<dbReference type="Proteomes" id="UP000436088">
    <property type="component" value="Unassembled WGS sequence"/>
</dbReference>
<dbReference type="InterPro" id="IPR011990">
    <property type="entry name" value="TPR-like_helical_dom_sf"/>
</dbReference>
<organism evidence="3 4">
    <name type="scientific">Hibiscus syriacus</name>
    <name type="common">Rose of Sharon</name>
    <dbReference type="NCBI Taxonomy" id="106335"/>
    <lineage>
        <taxon>Eukaryota</taxon>
        <taxon>Viridiplantae</taxon>
        <taxon>Streptophyta</taxon>
        <taxon>Embryophyta</taxon>
        <taxon>Tracheophyta</taxon>
        <taxon>Spermatophyta</taxon>
        <taxon>Magnoliopsida</taxon>
        <taxon>eudicotyledons</taxon>
        <taxon>Gunneridae</taxon>
        <taxon>Pentapetalae</taxon>
        <taxon>rosids</taxon>
        <taxon>malvids</taxon>
        <taxon>Malvales</taxon>
        <taxon>Malvaceae</taxon>
        <taxon>Malvoideae</taxon>
        <taxon>Hibiscus</taxon>
    </lineage>
</organism>
<dbReference type="AlphaFoldDB" id="A0A6A2ZZX5"/>
<proteinExistence type="predicted"/>
<feature type="repeat" description="PPR" evidence="2">
    <location>
        <begin position="189"/>
        <end position="223"/>
    </location>
</feature>
<dbReference type="GO" id="GO:0009451">
    <property type="term" value="P:RNA modification"/>
    <property type="evidence" value="ECO:0007669"/>
    <property type="project" value="InterPro"/>
</dbReference>
<dbReference type="NCBIfam" id="TIGR00756">
    <property type="entry name" value="PPR"/>
    <property type="match status" value="1"/>
</dbReference>
<keyword evidence="4" id="KW-1185">Reference proteome</keyword>
<dbReference type="Pfam" id="PF13041">
    <property type="entry name" value="PPR_2"/>
    <property type="match status" value="1"/>
</dbReference>
<dbReference type="FunFam" id="1.25.40.10:FF:001103">
    <property type="entry name" value="Glycerol-3-phosphate dehydrogenase [NAD(+)]"/>
    <property type="match status" value="1"/>
</dbReference>
<accession>A0A6A2ZZX5</accession>
<evidence type="ECO:0000256" key="2">
    <source>
        <dbReference type="PROSITE-ProRule" id="PRU00708"/>
    </source>
</evidence>
<dbReference type="PANTHER" id="PTHR47926">
    <property type="entry name" value="PENTATRICOPEPTIDE REPEAT-CONTAINING PROTEIN"/>
    <property type="match status" value="1"/>
</dbReference>
<dbReference type="Gene3D" id="1.25.40.10">
    <property type="entry name" value="Tetratricopeptide repeat domain"/>
    <property type="match status" value="2"/>
</dbReference>
<dbReference type="InterPro" id="IPR002885">
    <property type="entry name" value="PPR_rpt"/>
</dbReference>
<evidence type="ECO:0000313" key="3">
    <source>
        <dbReference type="EMBL" id="KAE8696669.1"/>
    </source>
</evidence>
<gene>
    <name evidence="3" type="ORF">F3Y22_tig00110652pilonHSYRG00055</name>
</gene>
<protein>
    <submittedName>
        <fullName evidence="3">Tetratricopeptide repeat (TPR)-like superfamily protein</fullName>
    </submittedName>
</protein>
<dbReference type="Pfam" id="PF01535">
    <property type="entry name" value="PPR"/>
    <property type="match status" value="1"/>
</dbReference>
<name>A0A6A2ZZX5_HIBSY</name>
<dbReference type="GO" id="GO:0003723">
    <property type="term" value="F:RNA binding"/>
    <property type="evidence" value="ECO:0007669"/>
    <property type="project" value="InterPro"/>
</dbReference>
<dbReference type="PROSITE" id="PS51375">
    <property type="entry name" value="PPR"/>
    <property type="match status" value="1"/>
</dbReference>
<sequence>MPAIASISNICLFKAFSLSSARSVKDQTLFQRCNFPVIREPRQQIPLINDCMVFAEMPERTGIGVPTYFHGAGTWEDGIFVRSYLVTNQLIRILKFCSDEGCGPWKELPWFFMEYESLGIKPNSYTYSTMLAICRILSALEEGKQLHAQVLKMQCLSETAVSNALLAMYCKCEAMADAESVFERIPQRNIISWTTIINGLYQHEVFEKAMRQFYLMRESGIEPNEYTFTIALASCGSMKNVDNGRLLHALVIRKGMALGEFVGTAIVDMYSELGLTDDPKKQFKEMGNVASKVSRNALIKGHSGKIQDGYEIFQSMIREFGILPEQAHYSCMVDLLGRSGQIEKALDFISNMPIKLTASICRPLLAA</sequence>
<dbReference type="InterPro" id="IPR046960">
    <property type="entry name" value="PPR_At4g14850-like_plant"/>
</dbReference>
<comment type="caution">
    <text evidence="3">The sequence shown here is derived from an EMBL/GenBank/DDBJ whole genome shotgun (WGS) entry which is preliminary data.</text>
</comment>
<dbReference type="EMBL" id="VEPZ02001061">
    <property type="protein sequence ID" value="KAE8696669.1"/>
    <property type="molecule type" value="Genomic_DNA"/>
</dbReference>
<evidence type="ECO:0000313" key="4">
    <source>
        <dbReference type="Proteomes" id="UP000436088"/>
    </source>
</evidence>
<reference evidence="3" key="1">
    <citation type="submission" date="2019-09" db="EMBL/GenBank/DDBJ databases">
        <title>Draft genome information of white flower Hibiscus syriacus.</title>
        <authorList>
            <person name="Kim Y.-M."/>
        </authorList>
    </citation>
    <scope>NUCLEOTIDE SEQUENCE [LARGE SCALE GENOMIC DNA]</scope>
    <source>
        <strain evidence="3">YM2019G1</strain>
    </source>
</reference>
<evidence type="ECO:0000256" key="1">
    <source>
        <dbReference type="ARBA" id="ARBA00022737"/>
    </source>
</evidence>
<keyword evidence="1" id="KW-0677">Repeat</keyword>